<dbReference type="Proteomes" id="UP001328107">
    <property type="component" value="Unassembled WGS sequence"/>
</dbReference>
<gene>
    <name evidence="1" type="ORF">PMAYCL1PPCAC_32530</name>
</gene>
<organism evidence="1 2">
    <name type="scientific">Pristionchus mayeri</name>
    <dbReference type="NCBI Taxonomy" id="1317129"/>
    <lineage>
        <taxon>Eukaryota</taxon>
        <taxon>Metazoa</taxon>
        <taxon>Ecdysozoa</taxon>
        <taxon>Nematoda</taxon>
        <taxon>Chromadorea</taxon>
        <taxon>Rhabditida</taxon>
        <taxon>Rhabditina</taxon>
        <taxon>Diplogasteromorpha</taxon>
        <taxon>Diplogasteroidea</taxon>
        <taxon>Neodiplogasteridae</taxon>
        <taxon>Pristionchus</taxon>
    </lineage>
</organism>
<name>A0AAN5DHJ0_9BILA</name>
<dbReference type="AlphaFoldDB" id="A0AAN5DHJ0"/>
<reference evidence="2" key="1">
    <citation type="submission" date="2022-10" db="EMBL/GenBank/DDBJ databases">
        <title>Genome assembly of Pristionchus species.</title>
        <authorList>
            <person name="Yoshida K."/>
            <person name="Sommer R.J."/>
        </authorList>
    </citation>
    <scope>NUCLEOTIDE SEQUENCE [LARGE SCALE GENOMIC DNA]</scope>
    <source>
        <strain evidence="2">RS5460</strain>
    </source>
</reference>
<sequence>VEVVASLRHVFPPCIHHPSDRSRGIRLRSGGVPGRRCRLQLQARSLRQSDVPQAAHENVQCHVRILHADSCAWIRRSF</sequence>
<protein>
    <submittedName>
        <fullName evidence="1">Uncharacterized protein</fullName>
    </submittedName>
</protein>
<dbReference type="EMBL" id="BTRK01000006">
    <property type="protein sequence ID" value="GMR62335.1"/>
    <property type="molecule type" value="Genomic_DNA"/>
</dbReference>
<comment type="caution">
    <text evidence="1">The sequence shown here is derived from an EMBL/GenBank/DDBJ whole genome shotgun (WGS) entry which is preliminary data.</text>
</comment>
<evidence type="ECO:0000313" key="2">
    <source>
        <dbReference type="Proteomes" id="UP001328107"/>
    </source>
</evidence>
<proteinExistence type="predicted"/>
<evidence type="ECO:0000313" key="1">
    <source>
        <dbReference type="EMBL" id="GMR62335.1"/>
    </source>
</evidence>
<accession>A0AAN5DHJ0</accession>
<keyword evidence="2" id="KW-1185">Reference proteome</keyword>
<feature type="non-terminal residue" evidence="1">
    <location>
        <position position="1"/>
    </location>
</feature>